<dbReference type="RefSeq" id="YP_009010792.1">
    <property type="nucleotide sequence ID" value="NC_023615.1"/>
</dbReference>
<dbReference type="EMBL" id="HF920634">
    <property type="protein sequence ID" value="CCV01875.1"/>
    <property type="molecule type" value="Genomic_DNA"/>
</dbReference>
<evidence type="ECO:0000313" key="1">
    <source>
        <dbReference type="EMBL" id="CCV01875.1"/>
    </source>
</evidence>
<organism evidence="1 2">
    <name type="scientific">Invertebrate iridescent virus 22</name>
    <dbReference type="NCBI Taxonomy" id="345198"/>
    <lineage>
        <taxon>Viruses</taxon>
        <taxon>Varidnaviria</taxon>
        <taxon>Bamfordvirae</taxon>
        <taxon>Nucleocytoviricota</taxon>
        <taxon>Megaviricetes</taxon>
        <taxon>Pimascovirales</taxon>
        <taxon>Pimascovirales incertae sedis</taxon>
        <taxon>Iridoviridae</taxon>
        <taxon>Betairidovirinae</taxon>
        <taxon>Chloriridovirus</taxon>
        <taxon>Chloriridovirus simulium1</taxon>
    </lineage>
</organism>
<dbReference type="KEGG" id="vg:18501581"/>
<accession>W8W2A7</accession>
<reference evidence="1 2" key="1">
    <citation type="submission" date="2013-03" db="EMBL/GenBank/DDBJ databases">
        <title>Genomic and evolutionary features of invertebrate iridoviruse.</title>
        <authorList>
            <person name="Piegu B."/>
            <person name="Guizard S."/>
            <person name="Bideshi D."/>
            <person name="Spears T."/>
            <person name="Federici B."/>
            <person name="Bigot Y."/>
        </authorList>
    </citation>
    <scope>NUCLEOTIDE SEQUENCE [LARGE SCALE GENOMIC DNA]</scope>
    <source>
        <strain evidence="1">IIV22Aberystwyth</strain>
    </source>
</reference>
<dbReference type="Proteomes" id="UP000141616">
    <property type="component" value="Segment"/>
</dbReference>
<gene>
    <name evidence="1" type="primary">031R</name>
    <name evidence="1" type="ORF">IIV22A_031R</name>
</gene>
<sequence>MAIYNQNNYYTRKTSTTVPFTPFGTTTTVPFGTTTTVPFGTTTTVPFGTTTTVPFGTWFKPPSQKPFGSSNLEAKAPLFGSSNLEAKAPLFGSSNLEDLYNVASNLTLEPLNLPKNKIEGLIFMVCLDQQNTLLKTKYLLENVFNSDVKFSIENLWLTSLIKYSNNKFALQKVEEKQILLAKLYSSLLRELMVETIQTPDQLYSYLLNFAKSSKSKKMLWLFTILKYAKPNEFTDLLDMTNEIEVFALALHSFIVEDNNPLKAMEKATTSPHVLYKTFLLSMVGASYGKEFLQSTNKNELLSEIVSKLQ</sequence>
<evidence type="ECO:0000313" key="2">
    <source>
        <dbReference type="Proteomes" id="UP000141616"/>
    </source>
</evidence>
<protein>
    <submittedName>
        <fullName evidence="1">Uncharacterized protein</fullName>
    </submittedName>
</protein>
<dbReference type="GeneID" id="18501581"/>
<name>W8W2A7_9VIRU</name>
<proteinExistence type="predicted"/>